<proteinExistence type="predicted"/>
<reference evidence="3" key="2">
    <citation type="submission" date="2015-01" db="EMBL/GenBank/DDBJ databases">
        <title>Evolutionary Origins and Diversification of the Mycorrhizal Mutualists.</title>
        <authorList>
            <consortium name="DOE Joint Genome Institute"/>
            <consortium name="Mycorrhizal Genomics Consortium"/>
            <person name="Kohler A."/>
            <person name="Kuo A."/>
            <person name="Nagy L.G."/>
            <person name="Floudas D."/>
            <person name="Copeland A."/>
            <person name="Barry K.W."/>
            <person name="Cichocki N."/>
            <person name="Veneault-Fourrey C."/>
            <person name="LaButti K."/>
            <person name="Lindquist E.A."/>
            <person name="Lipzen A."/>
            <person name="Lundell T."/>
            <person name="Morin E."/>
            <person name="Murat C."/>
            <person name="Riley R."/>
            <person name="Ohm R."/>
            <person name="Sun H."/>
            <person name="Tunlid A."/>
            <person name="Henrissat B."/>
            <person name="Grigoriev I.V."/>
            <person name="Hibbett D.S."/>
            <person name="Martin F."/>
        </authorList>
    </citation>
    <scope>NUCLEOTIDE SEQUENCE [LARGE SCALE GENOMIC DNA]</scope>
    <source>
        <strain evidence="3">441</strain>
    </source>
</reference>
<sequence length="85" mass="9600">MASNNNSAPIATSADGVLQEATPAQVMDELCSSKIAEGQTQGETKEEPEPVPKWKKPWLVRDPPHHSCQEECISWCKRWTRYGRF</sequence>
<feature type="non-terminal residue" evidence="2">
    <location>
        <position position="1"/>
    </location>
</feature>
<dbReference type="EMBL" id="KN834448">
    <property type="protein sequence ID" value="KIK10749.1"/>
    <property type="molecule type" value="Genomic_DNA"/>
</dbReference>
<dbReference type="Proteomes" id="UP000054018">
    <property type="component" value="Unassembled WGS sequence"/>
</dbReference>
<protein>
    <submittedName>
        <fullName evidence="2">Uncharacterized protein</fullName>
    </submittedName>
</protein>
<keyword evidence="3" id="KW-1185">Reference proteome</keyword>
<evidence type="ECO:0000256" key="1">
    <source>
        <dbReference type="SAM" id="MobiDB-lite"/>
    </source>
</evidence>
<feature type="region of interest" description="Disordered" evidence="1">
    <location>
        <begin position="1"/>
        <end position="21"/>
    </location>
</feature>
<dbReference type="HOGENOM" id="CLU_2518736_0_0_1"/>
<feature type="region of interest" description="Disordered" evidence="1">
    <location>
        <begin position="34"/>
        <end position="65"/>
    </location>
</feature>
<gene>
    <name evidence="2" type="ORF">PISMIDRAFT_690756</name>
</gene>
<organism evidence="2 3">
    <name type="scientific">Pisolithus microcarpus 441</name>
    <dbReference type="NCBI Taxonomy" id="765257"/>
    <lineage>
        <taxon>Eukaryota</taxon>
        <taxon>Fungi</taxon>
        <taxon>Dikarya</taxon>
        <taxon>Basidiomycota</taxon>
        <taxon>Agaricomycotina</taxon>
        <taxon>Agaricomycetes</taxon>
        <taxon>Agaricomycetidae</taxon>
        <taxon>Boletales</taxon>
        <taxon>Sclerodermatineae</taxon>
        <taxon>Pisolithaceae</taxon>
        <taxon>Pisolithus</taxon>
    </lineage>
</organism>
<evidence type="ECO:0000313" key="3">
    <source>
        <dbReference type="Proteomes" id="UP000054018"/>
    </source>
</evidence>
<evidence type="ECO:0000313" key="2">
    <source>
        <dbReference type="EMBL" id="KIK10749.1"/>
    </source>
</evidence>
<dbReference type="AlphaFoldDB" id="A0A0C9Y9M7"/>
<reference evidence="2 3" key="1">
    <citation type="submission" date="2014-04" db="EMBL/GenBank/DDBJ databases">
        <authorList>
            <consortium name="DOE Joint Genome Institute"/>
            <person name="Kuo A."/>
            <person name="Kohler A."/>
            <person name="Costa M.D."/>
            <person name="Nagy L.G."/>
            <person name="Floudas D."/>
            <person name="Copeland A."/>
            <person name="Barry K.W."/>
            <person name="Cichocki N."/>
            <person name="Veneault-Fourrey C."/>
            <person name="LaButti K."/>
            <person name="Lindquist E.A."/>
            <person name="Lipzen A."/>
            <person name="Lundell T."/>
            <person name="Morin E."/>
            <person name="Murat C."/>
            <person name="Sun H."/>
            <person name="Tunlid A."/>
            <person name="Henrissat B."/>
            <person name="Grigoriev I.V."/>
            <person name="Hibbett D.S."/>
            <person name="Martin F."/>
            <person name="Nordberg H.P."/>
            <person name="Cantor M.N."/>
            <person name="Hua S.X."/>
        </authorList>
    </citation>
    <scope>NUCLEOTIDE SEQUENCE [LARGE SCALE GENOMIC DNA]</scope>
    <source>
        <strain evidence="2 3">441</strain>
    </source>
</reference>
<accession>A0A0C9Y9M7</accession>
<dbReference type="OrthoDB" id="10513816at2759"/>
<feature type="compositionally biased region" description="Polar residues" evidence="1">
    <location>
        <begin position="1"/>
        <end position="10"/>
    </location>
</feature>
<feature type="compositionally biased region" description="Basic and acidic residues" evidence="1">
    <location>
        <begin position="43"/>
        <end position="52"/>
    </location>
</feature>
<name>A0A0C9Y9M7_9AGAM</name>